<gene>
    <name evidence="1" type="ORF">SAMN05444142_12112</name>
</gene>
<protein>
    <submittedName>
        <fullName evidence="1">Uncharacterized protein</fullName>
    </submittedName>
</protein>
<evidence type="ECO:0000313" key="2">
    <source>
        <dbReference type="Proteomes" id="UP000324252"/>
    </source>
</evidence>
<name>A0A1H0PBL8_9RHOB</name>
<reference evidence="1 2" key="1">
    <citation type="submission" date="2016-11" db="EMBL/GenBank/DDBJ databases">
        <authorList>
            <person name="Varghese N."/>
            <person name="Submissions S."/>
        </authorList>
    </citation>
    <scope>NUCLEOTIDE SEQUENCE [LARGE SCALE GENOMIC DNA]</scope>
    <source>
        <strain evidence="1 2">DSM 29620</strain>
    </source>
</reference>
<dbReference type="EMBL" id="FQZZ01000021">
    <property type="protein sequence ID" value="SHL04605.1"/>
    <property type="molecule type" value="Genomic_DNA"/>
</dbReference>
<proteinExistence type="predicted"/>
<organism evidence="1 2">
    <name type="scientific">Lutimaribacter pacificus</name>
    <dbReference type="NCBI Taxonomy" id="391948"/>
    <lineage>
        <taxon>Bacteria</taxon>
        <taxon>Pseudomonadati</taxon>
        <taxon>Pseudomonadota</taxon>
        <taxon>Alphaproteobacteria</taxon>
        <taxon>Rhodobacterales</taxon>
        <taxon>Roseobacteraceae</taxon>
        <taxon>Lutimaribacter</taxon>
    </lineage>
</organism>
<keyword evidence="2" id="KW-1185">Reference proteome</keyword>
<dbReference type="AlphaFoldDB" id="A0A1H0PBL8"/>
<dbReference type="Proteomes" id="UP000324252">
    <property type="component" value="Unassembled WGS sequence"/>
</dbReference>
<evidence type="ECO:0000313" key="1">
    <source>
        <dbReference type="EMBL" id="SHL04605.1"/>
    </source>
</evidence>
<sequence length="36" mass="3888">MAKFVPPPCGMGKSGTFLFDVWSLPVFEPMAAPLMS</sequence>
<accession>A0A1H0PBL8</accession>